<evidence type="ECO:0000313" key="2">
    <source>
        <dbReference type="EMBL" id="PPU72095.1"/>
    </source>
</evidence>
<proteinExistence type="predicted"/>
<dbReference type="EMBL" id="MDEH01000007">
    <property type="protein sequence ID" value="PPU72095.1"/>
    <property type="molecule type" value="Genomic_DNA"/>
</dbReference>
<organism evidence="2 3">
    <name type="scientific">Xanthomonas melonis</name>
    <dbReference type="NCBI Taxonomy" id="56456"/>
    <lineage>
        <taxon>Bacteria</taxon>
        <taxon>Pseudomonadati</taxon>
        <taxon>Pseudomonadota</taxon>
        <taxon>Gammaproteobacteria</taxon>
        <taxon>Lysobacterales</taxon>
        <taxon>Lysobacteraceae</taxon>
        <taxon>Xanthomonas</taxon>
    </lineage>
</organism>
<reference evidence="2 3" key="1">
    <citation type="submission" date="2016-08" db="EMBL/GenBank/DDBJ databases">
        <authorList>
            <person name="Seilhamer J.J."/>
        </authorList>
    </citation>
    <scope>NUCLEOTIDE SEQUENCE [LARGE SCALE GENOMIC DNA]</scope>
    <source>
        <strain evidence="2 3">CFBP4644</strain>
    </source>
</reference>
<dbReference type="Proteomes" id="UP001430396">
    <property type="component" value="Unassembled WGS sequence"/>
</dbReference>
<evidence type="ECO:0000313" key="4">
    <source>
        <dbReference type="Proteomes" id="UP001430396"/>
    </source>
</evidence>
<dbReference type="RefSeq" id="WP_104587794.1">
    <property type="nucleotide sequence ID" value="NZ_JAFFQI010000190.1"/>
</dbReference>
<keyword evidence="4" id="KW-1185">Reference proteome</keyword>
<dbReference type="Proteomes" id="UP000239865">
    <property type="component" value="Unassembled WGS sequence"/>
</dbReference>
<evidence type="ECO:0000313" key="3">
    <source>
        <dbReference type="Proteomes" id="UP000239865"/>
    </source>
</evidence>
<dbReference type="AlphaFoldDB" id="A0A2S7DE35"/>
<dbReference type="EMBL" id="JAFFQI010000190">
    <property type="protein sequence ID" value="MCD0266685.1"/>
    <property type="molecule type" value="Genomic_DNA"/>
</dbReference>
<comment type="caution">
    <text evidence="2">The sequence shown here is derived from an EMBL/GenBank/DDBJ whole genome shotgun (WGS) entry which is preliminary data.</text>
</comment>
<evidence type="ECO:0000313" key="1">
    <source>
        <dbReference type="EMBL" id="MCD0266685.1"/>
    </source>
</evidence>
<accession>A0A2S7DE35</accession>
<gene>
    <name evidence="1" type="ORF">JWH11_09625</name>
    <name evidence="2" type="ORF">XmelCFBP4644_13870</name>
</gene>
<name>A0A2S7DE35_9XANT</name>
<reference evidence="1" key="2">
    <citation type="submission" date="2021-02" db="EMBL/GenBank/DDBJ databases">
        <title>Copper resistance gene diversity in local Xanthomonas species at agrochemical polluted sites in Trinidad, Trinidad and Tobago.</title>
        <authorList>
            <person name="Ramnarine S.D.B.J."/>
            <person name="Ramsubhag A."/>
            <person name="Jayaraman J."/>
        </authorList>
    </citation>
    <scope>NUCLEOTIDE SEQUENCE</scope>
    <source>
        <strain evidence="1">CaNP6A</strain>
    </source>
</reference>
<sequence>MQLIEGQAGACHAYGEDIIYPLIKSCMTMTVVYSDPAYVVSGHSPRLVLGMASMARLTVAQTADILRLRFS</sequence>
<protein>
    <submittedName>
        <fullName evidence="2">Uncharacterized protein</fullName>
    </submittedName>
</protein>